<evidence type="ECO:0000313" key="6">
    <source>
        <dbReference type="Proteomes" id="UP000543030"/>
    </source>
</evidence>
<dbReference type="PANTHER" id="PTHR33744:SF15">
    <property type="entry name" value="CARBOHYDRATE DIACID REGULATOR"/>
    <property type="match status" value="1"/>
</dbReference>
<dbReference type="InterPro" id="IPR041522">
    <property type="entry name" value="CdaR_GGDEF"/>
</dbReference>
<feature type="domain" description="Putative sugar diacid recognition" evidence="2">
    <location>
        <begin position="4"/>
        <end position="137"/>
    </location>
</feature>
<comment type="similarity">
    <text evidence="1">Belongs to the CdaR family.</text>
</comment>
<evidence type="ECO:0000259" key="4">
    <source>
        <dbReference type="Pfam" id="PF17853"/>
    </source>
</evidence>
<protein>
    <submittedName>
        <fullName evidence="5">Carbohydrate diacid regulator</fullName>
    </submittedName>
</protein>
<name>A0A840RDJ4_9NEIS</name>
<dbReference type="RefSeq" id="WP_184099611.1">
    <property type="nucleotide sequence ID" value="NZ_JACHHN010000003.1"/>
</dbReference>
<evidence type="ECO:0000259" key="2">
    <source>
        <dbReference type="Pfam" id="PF05651"/>
    </source>
</evidence>
<dbReference type="EMBL" id="JACHHN010000003">
    <property type="protein sequence ID" value="MBB5191047.1"/>
    <property type="molecule type" value="Genomic_DNA"/>
</dbReference>
<gene>
    <name evidence="5" type="ORF">HNQ50_001770</name>
</gene>
<dbReference type="Pfam" id="PF17853">
    <property type="entry name" value="GGDEF_2"/>
    <property type="match status" value="1"/>
</dbReference>
<organism evidence="5 6">
    <name type="scientific">Silvimonas terrae</name>
    <dbReference type="NCBI Taxonomy" id="300266"/>
    <lineage>
        <taxon>Bacteria</taxon>
        <taxon>Pseudomonadati</taxon>
        <taxon>Pseudomonadota</taxon>
        <taxon>Betaproteobacteria</taxon>
        <taxon>Neisseriales</taxon>
        <taxon>Chitinibacteraceae</taxon>
        <taxon>Silvimonas</taxon>
    </lineage>
</organism>
<dbReference type="InterPro" id="IPR025736">
    <property type="entry name" value="PucR_C-HTH_dom"/>
</dbReference>
<dbReference type="Pfam" id="PF13556">
    <property type="entry name" value="HTH_30"/>
    <property type="match status" value="1"/>
</dbReference>
<sequence length="383" mass="42726">MLELDPLMAQRIADRAMQAIDCNVNVMDAHGIIIGSGDKQRLGSLHEGAVLAISRARTVEVDQAAADQLRGVRPGINLPLRAQGHIVGAIGLTGEPAAVRQVGELVRMTAEMMLEQLALTHLLERDSRLREELVLHLIRDEPLPESLMAWAQRLQLDLTMPRVVAVVEIDSSNMAVDEALQELQQVHALLVSPARDNLVATVSLTELVILKPALDHNGQWQPEVHRKRVHALLGRMHEPRRSTVRIALGQYFAGSGGIARSWRTARATLAVGKSRQPGQQVFCYQDLVFPVLLDGLREGWQATEIRQPLLRLAEQDPRGQLRRTLAQWFAHNMQPLATATALHIHRNTLDYRLRRIEEISGLRLAQTDDCMRLYLALQLADPA</sequence>
<evidence type="ECO:0000313" key="5">
    <source>
        <dbReference type="EMBL" id="MBB5191047.1"/>
    </source>
</evidence>
<accession>A0A840RDJ4</accession>
<dbReference type="Pfam" id="PF05651">
    <property type="entry name" value="Diacid_rec"/>
    <property type="match status" value="1"/>
</dbReference>
<evidence type="ECO:0000256" key="1">
    <source>
        <dbReference type="ARBA" id="ARBA00006754"/>
    </source>
</evidence>
<dbReference type="AlphaFoldDB" id="A0A840RDJ4"/>
<keyword evidence="6" id="KW-1185">Reference proteome</keyword>
<feature type="domain" description="PucR C-terminal helix-turn-helix" evidence="3">
    <location>
        <begin position="321"/>
        <end position="378"/>
    </location>
</feature>
<dbReference type="Gene3D" id="1.10.10.2840">
    <property type="entry name" value="PucR C-terminal helix-turn-helix domain"/>
    <property type="match status" value="1"/>
</dbReference>
<dbReference type="InterPro" id="IPR051448">
    <property type="entry name" value="CdaR-like_regulators"/>
</dbReference>
<proteinExistence type="inferred from homology"/>
<dbReference type="InterPro" id="IPR008599">
    <property type="entry name" value="Diacid_rec"/>
</dbReference>
<evidence type="ECO:0000259" key="3">
    <source>
        <dbReference type="Pfam" id="PF13556"/>
    </source>
</evidence>
<comment type="caution">
    <text evidence="5">The sequence shown here is derived from an EMBL/GenBank/DDBJ whole genome shotgun (WGS) entry which is preliminary data.</text>
</comment>
<feature type="domain" description="CdaR GGDEF-like" evidence="4">
    <location>
        <begin position="144"/>
        <end position="271"/>
    </location>
</feature>
<dbReference type="InterPro" id="IPR042070">
    <property type="entry name" value="PucR_C-HTH_sf"/>
</dbReference>
<dbReference type="Proteomes" id="UP000543030">
    <property type="component" value="Unassembled WGS sequence"/>
</dbReference>
<reference evidence="5 6" key="1">
    <citation type="submission" date="2020-08" db="EMBL/GenBank/DDBJ databases">
        <title>Genomic Encyclopedia of Type Strains, Phase IV (KMG-IV): sequencing the most valuable type-strain genomes for metagenomic binning, comparative biology and taxonomic classification.</title>
        <authorList>
            <person name="Goeker M."/>
        </authorList>
    </citation>
    <scope>NUCLEOTIDE SEQUENCE [LARGE SCALE GENOMIC DNA]</scope>
    <source>
        <strain evidence="5 6">DSM 18233</strain>
    </source>
</reference>
<dbReference type="PANTHER" id="PTHR33744">
    <property type="entry name" value="CARBOHYDRATE DIACID REGULATOR"/>
    <property type="match status" value="1"/>
</dbReference>